<dbReference type="Pfam" id="PF26310">
    <property type="entry name" value="YczF"/>
    <property type="match status" value="1"/>
</dbReference>
<accession>A0ABT8E8W0</accession>
<dbReference type="EMBL" id="JAUHLN010000003">
    <property type="protein sequence ID" value="MDN4074335.1"/>
    <property type="molecule type" value="Genomic_DNA"/>
</dbReference>
<keyword evidence="3" id="KW-1185">Reference proteome</keyword>
<evidence type="ECO:0000313" key="3">
    <source>
        <dbReference type="Proteomes" id="UP001168694"/>
    </source>
</evidence>
<name>A0ABT8E8W0_9BACL</name>
<dbReference type="Proteomes" id="UP001168694">
    <property type="component" value="Unassembled WGS sequence"/>
</dbReference>
<feature type="transmembrane region" description="Helical" evidence="1">
    <location>
        <begin position="48"/>
        <end position="68"/>
    </location>
</feature>
<evidence type="ECO:0000256" key="1">
    <source>
        <dbReference type="SAM" id="Phobius"/>
    </source>
</evidence>
<keyword evidence="1" id="KW-0472">Membrane</keyword>
<dbReference type="RefSeq" id="WP_290400471.1">
    <property type="nucleotide sequence ID" value="NZ_JAUHLN010000003.1"/>
</dbReference>
<proteinExistence type="predicted"/>
<gene>
    <name evidence="2" type="ORF">QYF49_15210</name>
</gene>
<sequence>MKIICITVLIFVVLLGFSLGMDILAGFEIHTAIKNALSPFRVMEAPEFFVFFLLIFFLGLNLVLSPLLQKWKQKK</sequence>
<keyword evidence="1" id="KW-1133">Transmembrane helix</keyword>
<comment type="caution">
    <text evidence="2">The sequence shown here is derived from an EMBL/GenBank/DDBJ whole genome shotgun (WGS) entry which is preliminary data.</text>
</comment>
<protein>
    <submittedName>
        <fullName evidence="2">Uncharacterized protein</fullName>
    </submittedName>
</protein>
<evidence type="ECO:0000313" key="2">
    <source>
        <dbReference type="EMBL" id="MDN4074335.1"/>
    </source>
</evidence>
<organism evidence="2 3">
    <name type="scientific">Fictibacillus terranigra</name>
    <dbReference type="NCBI Taxonomy" id="3058424"/>
    <lineage>
        <taxon>Bacteria</taxon>
        <taxon>Bacillati</taxon>
        <taxon>Bacillota</taxon>
        <taxon>Bacilli</taxon>
        <taxon>Bacillales</taxon>
        <taxon>Fictibacillaceae</taxon>
        <taxon>Fictibacillus</taxon>
    </lineage>
</organism>
<keyword evidence="1" id="KW-0812">Transmembrane</keyword>
<dbReference type="InterPro" id="IPR058725">
    <property type="entry name" value="YczF"/>
</dbReference>
<reference evidence="2" key="1">
    <citation type="submission" date="2023-06" db="EMBL/GenBank/DDBJ databases">
        <title>Draft Genome Sequences of Representative Paenibacillus Polymyxa, Bacillus cereus, Fictibacillus sp., and Brevibacillus agri Strains Isolated from Amazonian Dark Earth.</title>
        <authorList>
            <person name="Pellegrinetti T.A."/>
            <person name="Cunha I.C.M."/>
            <person name="Chaves M.G."/>
            <person name="Freitas A.S."/>
            <person name="Silva A.V.R."/>
            <person name="Tsai S.M."/>
            <person name="Mendes L.W."/>
        </authorList>
    </citation>
    <scope>NUCLEOTIDE SEQUENCE</scope>
    <source>
        <strain evidence="2">CENA-BCM004</strain>
    </source>
</reference>